<dbReference type="AlphaFoldDB" id="A0A290MJG6"/>
<feature type="compositionally biased region" description="Basic and acidic residues" evidence="1">
    <location>
        <begin position="133"/>
        <end position="142"/>
    </location>
</feature>
<accession>A0A290MJG6</accession>
<sequence length="248" mass="26548">MSGKQNSAQSSPEKYVFTFDASGKVTSVAELEGNGRLSYDRIDRNETYNRSGDLVIKLETERGSTEWTAYGDSDRDGLWAKLASGNGAPDLPGLATLLKSAAHTVQPPSASSGAWGEDDSDNDFSADSWPGLGRDDDSSPYHDDDDGIGRGSDSDQYVFTFGADGGVTSVAEIEGNGPLKYEAIERDESYALVGAFVVKTEWDDGRPEWTVYADGNGDSRWTEVAEGYGVLNLAGVITQIEPGYLGLT</sequence>
<dbReference type="Proteomes" id="UP000217311">
    <property type="component" value="Chromosome"/>
</dbReference>
<feature type="region of interest" description="Disordered" evidence="1">
    <location>
        <begin position="105"/>
        <end position="154"/>
    </location>
</feature>
<protein>
    <submittedName>
        <fullName evidence="2">Uncharacterized protein</fullName>
    </submittedName>
</protein>
<dbReference type="RefSeq" id="WP_096051595.1">
    <property type="nucleotide sequence ID" value="NZ_CP023315.3"/>
</dbReference>
<evidence type="ECO:0000313" key="2">
    <source>
        <dbReference type="EMBL" id="ATC32159.1"/>
    </source>
</evidence>
<gene>
    <name evidence="2" type="ORF">CA606_07225</name>
</gene>
<reference evidence="3" key="1">
    <citation type="submission" date="2017-09" db="EMBL/GenBank/DDBJ databases">
        <title>Genome evolution observed in wild isolates of Caulobacter crescentus.</title>
        <authorList>
            <person name="Ely B."/>
            <person name="Wilson K."/>
            <person name="Scott D."/>
        </authorList>
    </citation>
    <scope>NUCLEOTIDE SEQUENCE [LARGE SCALE GENOMIC DNA]</scope>
    <source>
        <strain evidence="3">CB13b1a</strain>
    </source>
</reference>
<dbReference type="EMBL" id="CP023315">
    <property type="protein sequence ID" value="ATC32159.1"/>
    <property type="molecule type" value="Genomic_DNA"/>
</dbReference>
<proteinExistence type="predicted"/>
<evidence type="ECO:0000256" key="1">
    <source>
        <dbReference type="SAM" id="MobiDB-lite"/>
    </source>
</evidence>
<name>A0A290MJG6_CAUVI</name>
<evidence type="ECO:0000313" key="3">
    <source>
        <dbReference type="Proteomes" id="UP000217311"/>
    </source>
</evidence>
<organism evidence="2 3">
    <name type="scientific">Caulobacter vibrioides</name>
    <name type="common">Caulobacter crescentus</name>
    <dbReference type="NCBI Taxonomy" id="155892"/>
    <lineage>
        <taxon>Bacteria</taxon>
        <taxon>Pseudomonadati</taxon>
        <taxon>Pseudomonadota</taxon>
        <taxon>Alphaproteobacteria</taxon>
        <taxon>Caulobacterales</taxon>
        <taxon>Caulobacteraceae</taxon>
        <taxon>Caulobacter</taxon>
    </lineage>
</organism>